<dbReference type="EMBL" id="ATMH01011445">
    <property type="protein sequence ID" value="EPY16200.1"/>
    <property type="molecule type" value="Genomic_DNA"/>
</dbReference>
<accession>S9V0A4</accession>
<organism evidence="2 3">
    <name type="scientific">Strigomonas culicis</name>
    <dbReference type="NCBI Taxonomy" id="28005"/>
    <lineage>
        <taxon>Eukaryota</taxon>
        <taxon>Discoba</taxon>
        <taxon>Euglenozoa</taxon>
        <taxon>Kinetoplastea</taxon>
        <taxon>Metakinetoplastina</taxon>
        <taxon>Trypanosomatida</taxon>
        <taxon>Trypanosomatidae</taxon>
        <taxon>Strigomonadinae</taxon>
        <taxon>Strigomonas</taxon>
    </lineage>
</organism>
<comment type="caution">
    <text evidence="2">The sequence shown here is derived from an EMBL/GenBank/DDBJ whole genome shotgun (WGS) entry which is preliminary data.</text>
</comment>
<feature type="region of interest" description="Disordered" evidence="1">
    <location>
        <begin position="73"/>
        <end position="101"/>
    </location>
</feature>
<dbReference type="AlphaFoldDB" id="S9V0A4"/>
<feature type="compositionally biased region" description="Basic and acidic residues" evidence="1">
    <location>
        <begin position="92"/>
        <end position="101"/>
    </location>
</feature>
<protein>
    <submittedName>
        <fullName evidence="2">Uncharacterized protein</fullName>
    </submittedName>
</protein>
<keyword evidence="3" id="KW-1185">Reference proteome</keyword>
<gene>
    <name evidence="2" type="ORF">STCU_11480</name>
</gene>
<reference evidence="2 3" key="1">
    <citation type="journal article" date="2013" name="PLoS ONE">
        <title>Predicting the Proteins of Angomonas deanei, Strigomonas culicis and Their Respective Endosymbionts Reveals New Aspects of the Trypanosomatidae Family.</title>
        <authorList>
            <person name="Motta M.C."/>
            <person name="Martins A.C."/>
            <person name="de Souza S.S."/>
            <person name="Catta-Preta C.M."/>
            <person name="Silva R."/>
            <person name="Klein C.C."/>
            <person name="de Almeida L.G."/>
            <person name="de Lima Cunha O."/>
            <person name="Ciapina L.P."/>
            <person name="Brocchi M."/>
            <person name="Colabardini A.C."/>
            <person name="de Araujo Lima B."/>
            <person name="Machado C.R."/>
            <person name="de Almeida Soares C.M."/>
            <person name="Probst C.M."/>
            <person name="de Menezes C.B."/>
            <person name="Thompson C.E."/>
            <person name="Bartholomeu D.C."/>
            <person name="Gradia D.F."/>
            <person name="Pavoni D.P."/>
            <person name="Grisard E.C."/>
            <person name="Fantinatti-Garboggini F."/>
            <person name="Marchini F.K."/>
            <person name="Rodrigues-Luiz G.F."/>
            <person name="Wagner G."/>
            <person name="Goldman G.H."/>
            <person name="Fietto J.L."/>
            <person name="Elias M.C."/>
            <person name="Goldman M.H."/>
            <person name="Sagot M.F."/>
            <person name="Pereira M."/>
            <person name="Stoco P.H."/>
            <person name="de Mendonca-Neto R.P."/>
            <person name="Teixeira S.M."/>
            <person name="Maciel T.E."/>
            <person name="de Oliveira Mendes T.A."/>
            <person name="Urmenyi T.P."/>
            <person name="de Souza W."/>
            <person name="Schenkman S."/>
            <person name="de Vasconcelos A.T."/>
        </authorList>
    </citation>
    <scope>NUCLEOTIDE SEQUENCE [LARGE SCALE GENOMIC DNA]</scope>
</reference>
<proteinExistence type="predicted"/>
<dbReference type="Proteomes" id="UP000015354">
    <property type="component" value="Unassembled WGS sequence"/>
</dbReference>
<sequence length="101" mass="11131">MIDVRRASATRDPSSLRDVLFPIASATSPTSDTPSPLRRQPFAYSLCLTALQQLRETKRLFLNDLMDMAALIQRRKGGDTSGRRRPAPQGGGRERVCDGAD</sequence>
<evidence type="ECO:0000313" key="2">
    <source>
        <dbReference type="EMBL" id="EPY16200.1"/>
    </source>
</evidence>
<evidence type="ECO:0000313" key="3">
    <source>
        <dbReference type="Proteomes" id="UP000015354"/>
    </source>
</evidence>
<evidence type="ECO:0000256" key="1">
    <source>
        <dbReference type="SAM" id="MobiDB-lite"/>
    </source>
</evidence>
<name>S9V0A4_9TRYP</name>